<organism evidence="2 3">
    <name type="scientific">Oryza rufipogon</name>
    <name type="common">Brownbeard rice</name>
    <name type="synonym">Asian wild rice</name>
    <dbReference type="NCBI Taxonomy" id="4529"/>
    <lineage>
        <taxon>Eukaryota</taxon>
        <taxon>Viridiplantae</taxon>
        <taxon>Streptophyta</taxon>
        <taxon>Embryophyta</taxon>
        <taxon>Tracheophyta</taxon>
        <taxon>Spermatophyta</taxon>
        <taxon>Magnoliopsida</taxon>
        <taxon>Liliopsida</taxon>
        <taxon>Poales</taxon>
        <taxon>Poaceae</taxon>
        <taxon>BOP clade</taxon>
        <taxon>Oryzoideae</taxon>
        <taxon>Oryzeae</taxon>
        <taxon>Oryzinae</taxon>
        <taxon>Oryza</taxon>
    </lineage>
</organism>
<dbReference type="InterPro" id="IPR052929">
    <property type="entry name" value="RNase_H-like_EbsB-rel"/>
</dbReference>
<evidence type="ECO:0000313" key="2">
    <source>
        <dbReference type="EnsemblPlants" id="ORUFI01G36250.1"/>
    </source>
</evidence>
<dbReference type="EnsemblPlants" id="ORUFI01G36250.1">
    <property type="protein sequence ID" value="ORUFI01G36250.1"/>
    <property type="gene ID" value="ORUFI01G36250"/>
</dbReference>
<keyword evidence="3" id="KW-1185">Reference proteome</keyword>
<dbReference type="Proteomes" id="UP000008022">
    <property type="component" value="Unassembled WGS sequence"/>
</dbReference>
<dbReference type="InterPro" id="IPR044730">
    <property type="entry name" value="RNase_H-like_dom_plant"/>
</dbReference>
<dbReference type="Gene3D" id="3.30.420.10">
    <property type="entry name" value="Ribonuclease H-like superfamily/Ribonuclease H"/>
    <property type="match status" value="1"/>
</dbReference>
<dbReference type="Gramene" id="ORUFI01G36250.1">
    <property type="protein sequence ID" value="ORUFI01G36250.1"/>
    <property type="gene ID" value="ORUFI01G36250"/>
</dbReference>
<dbReference type="GO" id="GO:0004523">
    <property type="term" value="F:RNA-DNA hybrid ribonuclease activity"/>
    <property type="evidence" value="ECO:0007669"/>
    <property type="project" value="InterPro"/>
</dbReference>
<proteinExistence type="predicted"/>
<evidence type="ECO:0000259" key="1">
    <source>
        <dbReference type="Pfam" id="PF13456"/>
    </source>
</evidence>
<reference evidence="3" key="1">
    <citation type="submission" date="2013-06" db="EMBL/GenBank/DDBJ databases">
        <authorList>
            <person name="Zhao Q."/>
        </authorList>
    </citation>
    <scope>NUCLEOTIDE SEQUENCE</scope>
    <source>
        <strain evidence="3">cv. W1943</strain>
    </source>
</reference>
<dbReference type="PANTHER" id="PTHR47074:SF70">
    <property type="entry name" value="OS07G0513450 PROTEIN"/>
    <property type="match status" value="1"/>
</dbReference>
<dbReference type="PANTHER" id="PTHR47074">
    <property type="entry name" value="BNAC02G40300D PROTEIN"/>
    <property type="match status" value="1"/>
</dbReference>
<evidence type="ECO:0000313" key="3">
    <source>
        <dbReference type="Proteomes" id="UP000008022"/>
    </source>
</evidence>
<feature type="domain" description="RNase H type-1" evidence="1">
    <location>
        <begin position="7"/>
        <end position="121"/>
    </location>
</feature>
<dbReference type="InterPro" id="IPR036397">
    <property type="entry name" value="RNaseH_sf"/>
</dbReference>
<reference evidence="2" key="2">
    <citation type="submission" date="2015-06" db="UniProtKB">
        <authorList>
            <consortium name="EnsemblPlants"/>
        </authorList>
    </citation>
    <scope>IDENTIFICATION</scope>
</reference>
<dbReference type="GO" id="GO:0003676">
    <property type="term" value="F:nucleic acid binding"/>
    <property type="evidence" value="ECO:0007669"/>
    <property type="project" value="InterPro"/>
</dbReference>
<sequence length="245" mass="26526">MELSVLQRRLGVFGFLVRDHLGCGVLAEAARLTYVHDAISVEAEACLAALPAVVAHGITSILVESDLSVLISALQTNEYASAPGGSIFREIKVLVQVDFANVESVFAPRACSTAAHELAQRGWIVIPLIQLGNKMSVLKIKKDDRSTFTPPPVPTSNPSSHETVQADARRFAGFIQPARETPVFAGTFRRREAHACRFASIRPLPKRRPVAAARDSLGSHSQDQSCCGAEILLGPKIKRQNLLLL</sequence>
<name>A0A0E0N3A9_ORYRU</name>
<dbReference type="HOGENOM" id="CLU_1135079_0_0_1"/>
<protein>
    <recommendedName>
        <fullName evidence="1">RNase H type-1 domain-containing protein</fullName>
    </recommendedName>
</protein>
<accession>A0A0E0N3A9</accession>
<dbReference type="CDD" id="cd06222">
    <property type="entry name" value="RNase_H_like"/>
    <property type="match status" value="1"/>
</dbReference>
<dbReference type="STRING" id="4529.A0A0E0N3A9"/>
<dbReference type="Pfam" id="PF13456">
    <property type="entry name" value="RVT_3"/>
    <property type="match status" value="1"/>
</dbReference>
<dbReference type="AlphaFoldDB" id="A0A0E0N3A9"/>
<dbReference type="InterPro" id="IPR002156">
    <property type="entry name" value="RNaseH_domain"/>
</dbReference>